<dbReference type="PANTHER" id="PTHR14187:SF5">
    <property type="entry name" value="HEAT SHOCK 70 KDA PROTEIN 12A"/>
    <property type="match status" value="1"/>
</dbReference>
<proteinExistence type="inferred from homology"/>
<dbReference type="SUPFAM" id="SSF53067">
    <property type="entry name" value="Actin-like ATPase domain"/>
    <property type="match status" value="1"/>
</dbReference>
<dbReference type="EMBL" id="KV585894">
    <property type="protein sequence ID" value="OPL32931.1"/>
    <property type="molecule type" value="Genomic_DNA"/>
</dbReference>
<keyword evidence="3" id="KW-0067">ATP-binding</keyword>
<reference evidence="5 6" key="1">
    <citation type="journal article" date="2016" name="PLoS ONE">
        <title>A First Insight into the Genome of the Filter-Feeder Mussel Mytilus galloprovincialis.</title>
        <authorList>
            <person name="Murgarella M."/>
            <person name="Puiu D."/>
            <person name="Novoa B."/>
            <person name="Figueras A."/>
            <person name="Posada D."/>
            <person name="Canchaya C."/>
        </authorList>
    </citation>
    <scope>NUCLEOTIDE SEQUENCE [LARGE SCALE GENOMIC DNA]</scope>
    <source>
        <tissue evidence="5">Muscle</tissue>
    </source>
</reference>
<evidence type="ECO:0000313" key="5">
    <source>
        <dbReference type="EMBL" id="OPL32931.1"/>
    </source>
</evidence>
<evidence type="ECO:0000256" key="3">
    <source>
        <dbReference type="ARBA" id="ARBA00022840"/>
    </source>
</evidence>
<dbReference type="SMR" id="A0A3L5TSL8"/>
<dbReference type="InterPro" id="IPR043129">
    <property type="entry name" value="ATPase_NBD"/>
</dbReference>
<comment type="similarity">
    <text evidence="1">Belongs to the heat shock protein 70 family.</text>
</comment>
<feature type="non-terminal residue" evidence="5">
    <location>
        <position position="1"/>
    </location>
</feature>
<dbReference type="Pfam" id="PF00012">
    <property type="entry name" value="HSP70"/>
    <property type="match status" value="1"/>
</dbReference>
<dbReference type="GO" id="GO:0005524">
    <property type="term" value="F:ATP binding"/>
    <property type="evidence" value="ECO:0007669"/>
    <property type="project" value="UniProtKB-KW"/>
</dbReference>
<dbReference type="GO" id="GO:0140662">
    <property type="term" value="F:ATP-dependent protein folding chaperone"/>
    <property type="evidence" value="ECO:0007669"/>
    <property type="project" value="InterPro"/>
</dbReference>
<keyword evidence="6" id="KW-1185">Reference proteome</keyword>
<name>A0A3L5TSL8_MYTGA</name>
<sequence length="203" mass="23010">MSLILRNKSSQPYKKVWKTQNGRSQFMSRRENDKILGKNENNEKTNNSQPKQLIENKRLSNTNLIKKQGKTDNERNLKKSLTIKDISGKEMKAVDVFAACIEHLKNATFTRAKEGISNLEEEDIHWVLTVPAIWTEAARQFMIEAAEKGGIHEDNLTLALEPEAAALCCKSLEIQKREIGHHTKLGSFSAGSRFLVVDLGGYW</sequence>
<accession>A0A3L5TSL8</accession>
<evidence type="ECO:0000256" key="4">
    <source>
        <dbReference type="SAM" id="MobiDB-lite"/>
    </source>
</evidence>
<organism evidence="5 6">
    <name type="scientific">Mytilus galloprovincialis</name>
    <name type="common">Mediterranean mussel</name>
    <dbReference type="NCBI Taxonomy" id="29158"/>
    <lineage>
        <taxon>Eukaryota</taxon>
        <taxon>Metazoa</taxon>
        <taxon>Spiralia</taxon>
        <taxon>Lophotrochozoa</taxon>
        <taxon>Mollusca</taxon>
        <taxon>Bivalvia</taxon>
        <taxon>Autobranchia</taxon>
        <taxon>Pteriomorphia</taxon>
        <taxon>Mytilida</taxon>
        <taxon>Mytiloidea</taxon>
        <taxon>Mytilidae</taxon>
        <taxon>Mytilinae</taxon>
        <taxon>Mytilus</taxon>
    </lineage>
</organism>
<dbReference type="InterPro" id="IPR013126">
    <property type="entry name" value="Hsp_70_fam"/>
</dbReference>
<feature type="compositionally biased region" description="Basic and acidic residues" evidence="4">
    <location>
        <begin position="28"/>
        <end position="43"/>
    </location>
</feature>
<dbReference type="PANTHER" id="PTHR14187">
    <property type="entry name" value="ALPHA KINASE/ELONGATION FACTOR 2 KINASE"/>
    <property type="match status" value="1"/>
</dbReference>
<gene>
    <name evidence="5" type="ORF">AM593_03476</name>
</gene>
<dbReference type="Gene3D" id="3.30.420.40">
    <property type="match status" value="1"/>
</dbReference>
<comment type="caution">
    <text evidence="5">The sequence shown here is derived from an EMBL/GenBank/DDBJ whole genome shotgun (WGS) entry which is preliminary data.</text>
</comment>
<evidence type="ECO:0000256" key="2">
    <source>
        <dbReference type="ARBA" id="ARBA00022741"/>
    </source>
</evidence>
<dbReference type="AlphaFoldDB" id="A0A3L5TSL8"/>
<protein>
    <submittedName>
        <fullName evidence="5">Uncharacterized protein</fullName>
    </submittedName>
</protein>
<keyword evidence="2" id="KW-0547">Nucleotide-binding</keyword>
<evidence type="ECO:0000256" key="1">
    <source>
        <dbReference type="ARBA" id="ARBA00007381"/>
    </source>
</evidence>
<dbReference type="Proteomes" id="UP000266721">
    <property type="component" value="Unassembled WGS sequence"/>
</dbReference>
<feature type="region of interest" description="Disordered" evidence="4">
    <location>
        <begin position="28"/>
        <end position="51"/>
    </location>
</feature>
<evidence type="ECO:0000313" key="6">
    <source>
        <dbReference type="Proteomes" id="UP000266721"/>
    </source>
</evidence>